<organism evidence="8">
    <name type="scientific">uncultured Armatimonadetes bacterium</name>
    <dbReference type="NCBI Taxonomy" id="157466"/>
    <lineage>
        <taxon>Bacteria</taxon>
        <taxon>Bacillati</taxon>
        <taxon>Armatimonadota</taxon>
        <taxon>environmental samples</taxon>
    </lineage>
</organism>
<keyword evidence="5" id="KW-0804">Transcription</keyword>
<dbReference type="PANTHER" id="PTHR44591:SF3">
    <property type="entry name" value="RESPONSE REGULATORY DOMAIN-CONTAINING PROTEIN"/>
    <property type="match status" value="1"/>
</dbReference>
<dbReference type="FunFam" id="3.40.50.2300:FF:000001">
    <property type="entry name" value="DNA-binding response regulator PhoB"/>
    <property type="match status" value="1"/>
</dbReference>
<dbReference type="Pfam" id="PF00072">
    <property type="entry name" value="Response_reg"/>
    <property type="match status" value="1"/>
</dbReference>
<dbReference type="SUPFAM" id="SSF52172">
    <property type="entry name" value="CheY-like"/>
    <property type="match status" value="1"/>
</dbReference>
<dbReference type="GO" id="GO:0000160">
    <property type="term" value="P:phosphorelay signal transduction system"/>
    <property type="evidence" value="ECO:0007669"/>
    <property type="project" value="UniProtKB-KW"/>
</dbReference>
<evidence type="ECO:0000259" key="7">
    <source>
        <dbReference type="PROSITE" id="PS50110"/>
    </source>
</evidence>
<dbReference type="PANTHER" id="PTHR44591">
    <property type="entry name" value="STRESS RESPONSE REGULATOR PROTEIN 1"/>
    <property type="match status" value="1"/>
</dbReference>
<gene>
    <name evidence="8" type="ORF">AVDCRST_MAG63-581</name>
</gene>
<keyword evidence="2" id="KW-0902">Two-component regulatory system</keyword>
<feature type="domain" description="Response regulatory" evidence="7">
    <location>
        <begin position="4"/>
        <end position="120"/>
    </location>
</feature>
<evidence type="ECO:0000256" key="6">
    <source>
        <dbReference type="PROSITE-ProRule" id="PRU00169"/>
    </source>
</evidence>
<dbReference type="InterPro" id="IPR011006">
    <property type="entry name" value="CheY-like_superfamily"/>
</dbReference>
<dbReference type="AlphaFoldDB" id="A0A6J4HG49"/>
<keyword evidence="1 6" id="KW-0597">Phosphoprotein</keyword>
<sequence length="128" mass="14298">MPHTILVADDEPALLRLMEFLLAKQGHTMLTATNGEEALEEARKHRPDIIVLDIMMPKLDGYQVAEAIRADEDLRRTPIIMLSAKAQDEDIERGVSVGVDTYMTKPFSPEELTRLVSTYLAESKSTTA</sequence>
<accession>A0A6J4HG49</accession>
<dbReference type="GO" id="GO:0003677">
    <property type="term" value="F:DNA binding"/>
    <property type="evidence" value="ECO:0007669"/>
    <property type="project" value="UniProtKB-KW"/>
</dbReference>
<dbReference type="SMART" id="SM00448">
    <property type="entry name" value="REC"/>
    <property type="match status" value="1"/>
</dbReference>
<keyword evidence="4" id="KW-0238">DNA-binding</keyword>
<evidence type="ECO:0000256" key="5">
    <source>
        <dbReference type="ARBA" id="ARBA00023163"/>
    </source>
</evidence>
<protein>
    <recommendedName>
        <fullName evidence="7">Response regulatory domain-containing protein</fullName>
    </recommendedName>
</protein>
<dbReference type="InterPro" id="IPR001789">
    <property type="entry name" value="Sig_transdc_resp-reg_receiver"/>
</dbReference>
<reference evidence="8" key="1">
    <citation type="submission" date="2020-02" db="EMBL/GenBank/DDBJ databases">
        <authorList>
            <person name="Meier V. D."/>
        </authorList>
    </citation>
    <scope>NUCLEOTIDE SEQUENCE</scope>
    <source>
        <strain evidence="8">AVDCRST_MAG63</strain>
    </source>
</reference>
<proteinExistence type="predicted"/>
<dbReference type="Gene3D" id="3.40.50.2300">
    <property type="match status" value="1"/>
</dbReference>
<evidence type="ECO:0000256" key="1">
    <source>
        <dbReference type="ARBA" id="ARBA00022553"/>
    </source>
</evidence>
<keyword evidence="3" id="KW-0805">Transcription regulation</keyword>
<dbReference type="CDD" id="cd17574">
    <property type="entry name" value="REC_OmpR"/>
    <property type="match status" value="1"/>
</dbReference>
<evidence type="ECO:0000256" key="3">
    <source>
        <dbReference type="ARBA" id="ARBA00023015"/>
    </source>
</evidence>
<evidence type="ECO:0000313" key="8">
    <source>
        <dbReference type="EMBL" id="CAA9222791.1"/>
    </source>
</evidence>
<dbReference type="PROSITE" id="PS50110">
    <property type="entry name" value="RESPONSE_REGULATORY"/>
    <property type="match status" value="1"/>
</dbReference>
<evidence type="ECO:0000256" key="4">
    <source>
        <dbReference type="ARBA" id="ARBA00023125"/>
    </source>
</evidence>
<evidence type="ECO:0000256" key="2">
    <source>
        <dbReference type="ARBA" id="ARBA00023012"/>
    </source>
</evidence>
<dbReference type="InterPro" id="IPR050595">
    <property type="entry name" value="Bact_response_regulator"/>
</dbReference>
<dbReference type="EMBL" id="CADCTO010000076">
    <property type="protein sequence ID" value="CAA9222791.1"/>
    <property type="molecule type" value="Genomic_DNA"/>
</dbReference>
<name>A0A6J4HG49_9BACT</name>
<feature type="modified residue" description="4-aspartylphosphate" evidence="6">
    <location>
        <position position="53"/>
    </location>
</feature>